<reference evidence="2 3" key="1">
    <citation type="submission" date="2019-09" db="EMBL/GenBank/DDBJ databases">
        <title>FDA dAtabase for Regulatory Grade micrObial Sequences (FDA-ARGOS): Supporting development and validation of Infectious Disease Dx tests.</title>
        <authorList>
            <person name="Sciortino C."/>
            <person name="Tallon L."/>
            <person name="Sadzewicz L."/>
            <person name="Vavikolanu K."/>
            <person name="Mehta A."/>
            <person name="Aluvathingal J."/>
            <person name="Nadendla S."/>
            <person name="Nandy P."/>
            <person name="Geyer C."/>
            <person name="Yan Y."/>
            <person name="Sichtig H."/>
        </authorList>
    </citation>
    <scope>NUCLEOTIDE SEQUENCE [LARGE SCALE GENOMIC DNA]</scope>
    <source>
        <strain evidence="2 3">FDAARGOS_664</strain>
    </source>
</reference>
<dbReference type="Proteomes" id="UP000322822">
    <property type="component" value="Chromosome 1"/>
</dbReference>
<feature type="region of interest" description="Disordered" evidence="1">
    <location>
        <begin position="186"/>
        <end position="218"/>
    </location>
</feature>
<protein>
    <submittedName>
        <fullName evidence="2">Uncharacterized protein</fullName>
    </submittedName>
</protein>
<sequence length="218" mass="23759">MKVAVMGSNRMQSPPAPPPPPTELRDYLQAQGWSLLDEALADGLYIVENANFPRRQLAFPMDAAAADYEESVDTVIAKLAEMTGQAPASLMFKVRALKDDVLRLRVLCNGNDSTLPLSFASTLISNTEKLLRAAACTVLQPRTHHGRLDLREAAQFVDAARFGQMEEGSFVLKVACPIRAMQVQSGLEPGNSDEPFVRQVTPDAASSAVAADFRDRTR</sequence>
<evidence type="ECO:0000256" key="1">
    <source>
        <dbReference type="SAM" id="MobiDB-lite"/>
    </source>
</evidence>
<dbReference type="RefSeq" id="WP_150373567.1">
    <property type="nucleotide sequence ID" value="NZ_CP044065.1"/>
</dbReference>
<dbReference type="OrthoDB" id="642545at2"/>
<evidence type="ECO:0000313" key="3">
    <source>
        <dbReference type="Proteomes" id="UP000322822"/>
    </source>
</evidence>
<feature type="region of interest" description="Disordered" evidence="1">
    <location>
        <begin position="1"/>
        <end position="22"/>
    </location>
</feature>
<dbReference type="EMBL" id="CP044065">
    <property type="protein sequence ID" value="QET03489.1"/>
    <property type="molecule type" value="Genomic_DNA"/>
</dbReference>
<proteinExistence type="predicted"/>
<accession>A0A5P2H817</accession>
<gene>
    <name evidence="2" type="ORF">FOB72_16500</name>
</gene>
<name>A0A5P2H817_9BURK</name>
<evidence type="ECO:0000313" key="2">
    <source>
        <dbReference type="EMBL" id="QET03489.1"/>
    </source>
</evidence>
<dbReference type="AlphaFoldDB" id="A0A5P2H817"/>
<organism evidence="2 3">
    <name type="scientific">Cupriavidus pauculus</name>
    <dbReference type="NCBI Taxonomy" id="82633"/>
    <lineage>
        <taxon>Bacteria</taxon>
        <taxon>Pseudomonadati</taxon>
        <taxon>Pseudomonadota</taxon>
        <taxon>Betaproteobacteria</taxon>
        <taxon>Burkholderiales</taxon>
        <taxon>Burkholderiaceae</taxon>
        <taxon>Cupriavidus</taxon>
    </lineage>
</organism>